<feature type="transmembrane region" description="Helical" evidence="1">
    <location>
        <begin position="102"/>
        <end position="122"/>
    </location>
</feature>
<evidence type="ECO:0000313" key="2">
    <source>
        <dbReference type="EMBL" id="RKD20326.1"/>
    </source>
</evidence>
<dbReference type="RefSeq" id="WP_182995276.1">
    <property type="nucleotide sequence ID" value="NZ_MBTA01000001.1"/>
</dbReference>
<keyword evidence="1" id="KW-0812">Transmembrane</keyword>
<dbReference type="NCBIfam" id="NF037970">
    <property type="entry name" value="vanZ_1"/>
    <property type="match status" value="1"/>
</dbReference>
<comment type="caution">
    <text evidence="2">The sequence shown here is derived from an EMBL/GenBank/DDBJ whole genome shotgun (WGS) entry which is preliminary data.</text>
</comment>
<keyword evidence="1" id="KW-1133">Transmembrane helix</keyword>
<gene>
    <name evidence="2" type="ORF">BCY91_01530</name>
</gene>
<proteinExistence type="predicted"/>
<sequence length="136" mass="15780">MLRTLKFQWPAILWALLVLILCDIPMSDVPGSSHFFEGFDKMVHLGFFFVLTVLLFYGKIKQQNSFEYRLLTIVKIVAINVCVGGGIEILQWKVFTYRSAEWWDFFSDMLGLGMGVFSYLLLHRKSRSLKTTSLRS</sequence>
<dbReference type="PANTHER" id="PTHR28008:SF1">
    <property type="entry name" value="DOMAIN PROTEIN, PUTATIVE (AFU_ORTHOLOGUE AFUA_3G10980)-RELATED"/>
    <property type="match status" value="1"/>
</dbReference>
<feature type="transmembrane region" description="Helical" evidence="1">
    <location>
        <begin position="70"/>
        <end position="90"/>
    </location>
</feature>
<feature type="transmembrane region" description="Helical" evidence="1">
    <location>
        <begin position="42"/>
        <end position="58"/>
    </location>
</feature>
<evidence type="ECO:0000313" key="3">
    <source>
        <dbReference type="Proteomes" id="UP000283433"/>
    </source>
</evidence>
<name>A0A419SCG0_9SPHI</name>
<keyword evidence="3" id="KW-1185">Reference proteome</keyword>
<evidence type="ECO:0000256" key="1">
    <source>
        <dbReference type="SAM" id="Phobius"/>
    </source>
</evidence>
<dbReference type="AlphaFoldDB" id="A0A419SCG0"/>
<dbReference type="Proteomes" id="UP000283433">
    <property type="component" value="Unassembled WGS sequence"/>
</dbReference>
<organism evidence="2 3">
    <name type="scientific">Pelobium manganitolerans</name>
    <dbReference type="NCBI Taxonomy" id="1842495"/>
    <lineage>
        <taxon>Bacteria</taxon>
        <taxon>Pseudomonadati</taxon>
        <taxon>Bacteroidota</taxon>
        <taxon>Sphingobacteriia</taxon>
        <taxon>Sphingobacteriales</taxon>
        <taxon>Sphingobacteriaceae</taxon>
        <taxon>Pelobium</taxon>
    </lineage>
</organism>
<dbReference type="PANTHER" id="PTHR28008">
    <property type="entry name" value="DOMAIN PROTEIN, PUTATIVE (AFU_ORTHOLOGUE AFUA_3G10980)-RELATED"/>
    <property type="match status" value="1"/>
</dbReference>
<accession>A0A419SCG0</accession>
<dbReference type="EMBL" id="MBTA01000001">
    <property type="protein sequence ID" value="RKD20326.1"/>
    <property type="molecule type" value="Genomic_DNA"/>
</dbReference>
<reference evidence="2 3" key="1">
    <citation type="submission" date="2016-07" db="EMBL/GenBank/DDBJ databases">
        <title>Genome of Pelobium manganitolerans.</title>
        <authorList>
            <person name="Wu S."/>
            <person name="Wang G."/>
        </authorList>
    </citation>
    <scope>NUCLEOTIDE SEQUENCE [LARGE SCALE GENOMIC DNA]</scope>
    <source>
        <strain evidence="2 3">YS-25</strain>
    </source>
</reference>
<protein>
    <submittedName>
        <fullName evidence="2">Glycine cleavage system protein H</fullName>
    </submittedName>
</protein>
<keyword evidence="1" id="KW-0472">Membrane</keyword>